<gene>
    <name evidence="7" type="ORF">SAMN06296020_11294</name>
</gene>
<dbReference type="InterPro" id="IPR007156">
    <property type="entry name" value="MamQ_LemA"/>
</dbReference>
<keyword evidence="3 6" id="KW-0812">Transmembrane</keyword>
<dbReference type="Pfam" id="PF04011">
    <property type="entry name" value="LemA"/>
    <property type="match status" value="1"/>
</dbReference>
<dbReference type="SUPFAM" id="SSF140478">
    <property type="entry name" value="LemA-like"/>
    <property type="match status" value="1"/>
</dbReference>
<dbReference type="PANTHER" id="PTHR34478:SF2">
    <property type="entry name" value="MEMBRANE PROTEIN"/>
    <property type="match status" value="1"/>
</dbReference>
<dbReference type="Proteomes" id="UP001158066">
    <property type="component" value="Unassembled WGS sequence"/>
</dbReference>
<organism evidence="7 8">
    <name type="scientific">Anoxynatronum buryatiense</name>
    <dbReference type="NCBI Taxonomy" id="489973"/>
    <lineage>
        <taxon>Bacteria</taxon>
        <taxon>Bacillati</taxon>
        <taxon>Bacillota</taxon>
        <taxon>Clostridia</taxon>
        <taxon>Eubacteriales</taxon>
        <taxon>Clostridiaceae</taxon>
        <taxon>Anoxynatronum</taxon>
    </lineage>
</organism>
<keyword evidence="8" id="KW-1185">Reference proteome</keyword>
<feature type="transmembrane region" description="Helical" evidence="6">
    <location>
        <begin position="6"/>
        <end position="25"/>
    </location>
</feature>
<comment type="caution">
    <text evidence="7">The sequence shown here is derived from an EMBL/GenBank/DDBJ whole genome shotgun (WGS) entry which is preliminary data.</text>
</comment>
<comment type="similarity">
    <text evidence="2">Belongs to the LemA family.</text>
</comment>
<evidence type="ECO:0000256" key="1">
    <source>
        <dbReference type="ARBA" id="ARBA00004167"/>
    </source>
</evidence>
<sequence>MWSTLLAVLIVVIILSGMGLVVFYNSTIKLRNLARNAWAQIDVQLKRRSDLIPNLVETVKGYAAHEKETFELVTRARAEALQAQSVEDRQQAENALSGALKSLFAVAEAYPELKASENFSQLQRDLAETENKIAYSRQFYNDTTMKFNTKIEAFPGVLLAGIMGFQAIPYFEVLETSERQAVQVRF</sequence>
<dbReference type="RefSeq" id="WP_283410141.1">
    <property type="nucleotide sequence ID" value="NZ_FXUF01000012.1"/>
</dbReference>
<protein>
    <submittedName>
        <fullName evidence="7">LemA protein</fullName>
    </submittedName>
</protein>
<accession>A0AA45WXR1</accession>
<dbReference type="Gene3D" id="1.20.1440.20">
    <property type="entry name" value="LemA-like domain"/>
    <property type="match status" value="1"/>
</dbReference>
<keyword evidence="5 6" id="KW-0472">Membrane</keyword>
<dbReference type="PANTHER" id="PTHR34478">
    <property type="entry name" value="PROTEIN LEMA"/>
    <property type="match status" value="1"/>
</dbReference>
<dbReference type="EMBL" id="FXUF01000012">
    <property type="protein sequence ID" value="SMP65271.1"/>
    <property type="molecule type" value="Genomic_DNA"/>
</dbReference>
<dbReference type="GO" id="GO:0016020">
    <property type="term" value="C:membrane"/>
    <property type="evidence" value="ECO:0007669"/>
    <property type="project" value="UniProtKB-SubCell"/>
</dbReference>
<keyword evidence="4 6" id="KW-1133">Transmembrane helix</keyword>
<dbReference type="InterPro" id="IPR023353">
    <property type="entry name" value="LemA-like_dom_sf"/>
</dbReference>
<name>A0AA45WXR1_9CLOT</name>
<evidence type="ECO:0000256" key="3">
    <source>
        <dbReference type="ARBA" id="ARBA00022692"/>
    </source>
</evidence>
<evidence type="ECO:0000256" key="4">
    <source>
        <dbReference type="ARBA" id="ARBA00022989"/>
    </source>
</evidence>
<evidence type="ECO:0000256" key="6">
    <source>
        <dbReference type="SAM" id="Phobius"/>
    </source>
</evidence>
<dbReference type="AlphaFoldDB" id="A0AA45WXR1"/>
<evidence type="ECO:0000313" key="7">
    <source>
        <dbReference type="EMBL" id="SMP65271.1"/>
    </source>
</evidence>
<evidence type="ECO:0000313" key="8">
    <source>
        <dbReference type="Proteomes" id="UP001158066"/>
    </source>
</evidence>
<proteinExistence type="inferred from homology"/>
<evidence type="ECO:0000256" key="5">
    <source>
        <dbReference type="ARBA" id="ARBA00023136"/>
    </source>
</evidence>
<comment type="subcellular location">
    <subcellularLocation>
        <location evidence="1">Membrane</location>
        <topology evidence="1">Single-pass membrane protein</topology>
    </subcellularLocation>
</comment>
<reference evidence="7" key="1">
    <citation type="submission" date="2017-05" db="EMBL/GenBank/DDBJ databases">
        <authorList>
            <person name="Varghese N."/>
            <person name="Submissions S."/>
        </authorList>
    </citation>
    <scope>NUCLEOTIDE SEQUENCE</scope>
    <source>
        <strain evidence="7">Su22</strain>
    </source>
</reference>
<evidence type="ECO:0000256" key="2">
    <source>
        <dbReference type="ARBA" id="ARBA00008854"/>
    </source>
</evidence>